<dbReference type="SFLD" id="SFLDS00029">
    <property type="entry name" value="Radical_SAM"/>
    <property type="match status" value="1"/>
</dbReference>
<dbReference type="GO" id="GO:0003824">
    <property type="term" value="F:catalytic activity"/>
    <property type="evidence" value="ECO:0007669"/>
    <property type="project" value="InterPro"/>
</dbReference>
<evidence type="ECO:0000256" key="1">
    <source>
        <dbReference type="ARBA" id="ARBA00001966"/>
    </source>
</evidence>
<dbReference type="InterPro" id="IPR006638">
    <property type="entry name" value="Elp3/MiaA/NifB-like_rSAM"/>
</dbReference>
<sequence length="516" mass="58893">MRTAFVSPAHGARHILDLKYVRNTFLGASASTCMPLALPTLAALTPPEHDITIIDEQTDAIDFDAHYDVVAITTLTPTATRAYQIADEFRSRGTWVVLGGFHVTMFPEEAQKHADTICTGEAEGTWPNFCRDWENKQPKSEYRAYQNADLATCVTPRWDLLRPRRYRFFSIQASRGCKYNCDFCSVRFVFGPTRYKPIAKVMQEIMTVKQCTLPRSDRFVLVDDNLFSNRQYAKEFLRALIPLNLRWECFAPLNIAHDAEILQLLQESGCDRLSIGIESVSQASLTSVNKGTVNKYDEYAESVACIHAHGIPIVGLFMLGFDGDDDTIFEKTFEFVRETGIAFPIFSIVTPGPGTKFYERMIQEKRMLQRSWDDFDGTHVCFQPKLMSPDTLQAGYEWIIKACYSYEPLFERTEKLWRNGVFTQSEQQTGLRLLASAILAKELITHYFDNRALLPFIQRTFSELWAKPKSDIVSLILNLGLAEYALYLAGRERHRETSLESAELLKRLSCCESITQ</sequence>
<dbReference type="STRING" id="1499966.U14_04505"/>
<protein>
    <submittedName>
        <fullName evidence="10">Uncharacterized protein</fullName>
    </submittedName>
</protein>
<dbReference type="InterPro" id="IPR006158">
    <property type="entry name" value="Cobalamin-bd"/>
</dbReference>
<evidence type="ECO:0000256" key="4">
    <source>
        <dbReference type="ARBA" id="ARBA00022691"/>
    </source>
</evidence>
<dbReference type="InterPro" id="IPR058240">
    <property type="entry name" value="rSAM_sf"/>
</dbReference>
<comment type="cofactor">
    <cofactor evidence="1">
        <name>[4Fe-4S] cluster</name>
        <dbReference type="ChEBI" id="CHEBI:49883"/>
    </cofactor>
</comment>
<dbReference type="CDD" id="cd01335">
    <property type="entry name" value="Radical_SAM"/>
    <property type="match status" value="1"/>
</dbReference>
<dbReference type="PROSITE" id="PS51918">
    <property type="entry name" value="RADICAL_SAM"/>
    <property type="match status" value="1"/>
</dbReference>
<evidence type="ECO:0000256" key="3">
    <source>
        <dbReference type="ARBA" id="ARBA00022679"/>
    </source>
</evidence>
<dbReference type="GO" id="GO:0051539">
    <property type="term" value="F:4 iron, 4 sulfur cluster binding"/>
    <property type="evidence" value="ECO:0007669"/>
    <property type="project" value="UniProtKB-KW"/>
</dbReference>
<keyword evidence="5" id="KW-0479">Metal-binding</keyword>
<dbReference type="Gene3D" id="3.40.50.280">
    <property type="entry name" value="Cobalamin-binding domain"/>
    <property type="match status" value="1"/>
</dbReference>
<dbReference type="PANTHER" id="PTHR43409">
    <property type="entry name" value="ANAEROBIC MAGNESIUM-PROTOPORPHYRIN IX MONOMETHYL ESTER CYCLASE-RELATED"/>
    <property type="match status" value="1"/>
</dbReference>
<dbReference type="Pfam" id="PF04055">
    <property type="entry name" value="Radical_SAM"/>
    <property type="match status" value="1"/>
</dbReference>
<dbReference type="Pfam" id="PF02310">
    <property type="entry name" value="B12-binding"/>
    <property type="match status" value="1"/>
</dbReference>
<dbReference type="GO" id="GO:0005829">
    <property type="term" value="C:cytosol"/>
    <property type="evidence" value="ECO:0007669"/>
    <property type="project" value="TreeGrafter"/>
</dbReference>
<accession>A0A0S6W0M1</accession>
<dbReference type="HOGENOM" id="CLU_021572_5_1_0"/>
<dbReference type="SUPFAM" id="SSF102114">
    <property type="entry name" value="Radical SAM enzymes"/>
    <property type="match status" value="1"/>
</dbReference>
<evidence type="ECO:0000256" key="6">
    <source>
        <dbReference type="ARBA" id="ARBA00023004"/>
    </source>
</evidence>
<dbReference type="Gene3D" id="3.80.30.20">
    <property type="entry name" value="tm_1862 like domain"/>
    <property type="match status" value="1"/>
</dbReference>
<dbReference type="InterPro" id="IPR007197">
    <property type="entry name" value="rSAM"/>
</dbReference>
<proteinExistence type="predicted"/>
<dbReference type="Proteomes" id="UP000030700">
    <property type="component" value="Unassembled WGS sequence"/>
</dbReference>
<dbReference type="InterPro" id="IPR023404">
    <property type="entry name" value="rSAM_horseshoe"/>
</dbReference>
<dbReference type="AlphaFoldDB" id="A0A0S6W0M1"/>
<dbReference type="InterPro" id="IPR051198">
    <property type="entry name" value="BchE-like"/>
</dbReference>
<dbReference type="GO" id="GO:0031419">
    <property type="term" value="F:cobalamin binding"/>
    <property type="evidence" value="ECO:0007669"/>
    <property type="project" value="InterPro"/>
</dbReference>
<feature type="domain" description="Radical SAM core" evidence="9">
    <location>
        <begin position="161"/>
        <end position="385"/>
    </location>
</feature>
<evidence type="ECO:0000256" key="7">
    <source>
        <dbReference type="ARBA" id="ARBA00023014"/>
    </source>
</evidence>
<evidence type="ECO:0000313" key="11">
    <source>
        <dbReference type="Proteomes" id="UP000030700"/>
    </source>
</evidence>
<keyword evidence="7" id="KW-0411">Iron-sulfur</keyword>
<keyword evidence="3" id="KW-0808">Transferase</keyword>
<evidence type="ECO:0000256" key="5">
    <source>
        <dbReference type="ARBA" id="ARBA00022723"/>
    </source>
</evidence>
<dbReference type="InterPro" id="IPR025274">
    <property type="entry name" value="DUF4070"/>
</dbReference>
<keyword evidence="4" id="KW-0949">S-adenosyl-L-methionine</keyword>
<dbReference type="SFLD" id="SFLDG01082">
    <property type="entry name" value="B12-binding_domain_containing"/>
    <property type="match status" value="1"/>
</dbReference>
<dbReference type="EMBL" id="DF820459">
    <property type="protein sequence ID" value="GAK53240.1"/>
    <property type="molecule type" value="Genomic_DNA"/>
</dbReference>
<evidence type="ECO:0000313" key="10">
    <source>
        <dbReference type="EMBL" id="GAK53240.1"/>
    </source>
</evidence>
<dbReference type="SMART" id="SM00729">
    <property type="entry name" value="Elp3"/>
    <property type="match status" value="1"/>
</dbReference>
<dbReference type="GO" id="GO:0046872">
    <property type="term" value="F:metal ion binding"/>
    <property type="evidence" value="ECO:0007669"/>
    <property type="project" value="UniProtKB-KW"/>
</dbReference>
<dbReference type="PANTHER" id="PTHR43409:SF7">
    <property type="entry name" value="BLL1977 PROTEIN"/>
    <property type="match status" value="1"/>
</dbReference>
<keyword evidence="11" id="KW-1185">Reference proteome</keyword>
<feature type="domain" description="B12-binding" evidence="8">
    <location>
        <begin position="1"/>
        <end position="140"/>
    </location>
</feature>
<evidence type="ECO:0000259" key="9">
    <source>
        <dbReference type="PROSITE" id="PS51918"/>
    </source>
</evidence>
<name>A0A0S6W0M1_9BACT</name>
<dbReference type="Pfam" id="PF13282">
    <property type="entry name" value="DUF4070"/>
    <property type="match status" value="1"/>
</dbReference>
<keyword evidence="2" id="KW-0489">Methyltransferase</keyword>
<dbReference type="SFLD" id="SFLDG01123">
    <property type="entry name" value="methyltransferase_(Class_B)"/>
    <property type="match status" value="1"/>
</dbReference>
<gene>
    <name evidence="10" type="ORF">U14_04505</name>
</gene>
<dbReference type="InterPro" id="IPR034466">
    <property type="entry name" value="Methyltransferase_Class_B"/>
</dbReference>
<reference evidence="10" key="1">
    <citation type="journal article" date="2015" name="PeerJ">
        <title>First genomic representation of candidate bacterial phylum KSB3 points to enhanced environmental sensing as a trigger of wastewater bulking.</title>
        <authorList>
            <person name="Sekiguchi Y."/>
            <person name="Ohashi A."/>
            <person name="Parks D.H."/>
            <person name="Yamauchi T."/>
            <person name="Tyson G.W."/>
            <person name="Hugenholtz P."/>
        </authorList>
    </citation>
    <scope>NUCLEOTIDE SEQUENCE [LARGE SCALE GENOMIC DNA]</scope>
</reference>
<dbReference type="PROSITE" id="PS51332">
    <property type="entry name" value="B12_BINDING"/>
    <property type="match status" value="1"/>
</dbReference>
<evidence type="ECO:0000256" key="2">
    <source>
        <dbReference type="ARBA" id="ARBA00022603"/>
    </source>
</evidence>
<keyword evidence="6" id="KW-0408">Iron</keyword>
<organism evidence="10">
    <name type="scientific">Candidatus Moduliflexus flocculans</name>
    <dbReference type="NCBI Taxonomy" id="1499966"/>
    <lineage>
        <taxon>Bacteria</taxon>
        <taxon>Candidatus Moduliflexota</taxon>
        <taxon>Candidatus Moduliflexia</taxon>
        <taxon>Candidatus Moduliflexales</taxon>
        <taxon>Candidatus Moduliflexaceae</taxon>
    </lineage>
</organism>
<evidence type="ECO:0000259" key="8">
    <source>
        <dbReference type="PROSITE" id="PS51332"/>
    </source>
</evidence>